<gene>
    <name evidence="3" type="ORF">WKW77_24870</name>
</gene>
<keyword evidence="2" id="KW-1133">Transmembrane helix</keyword>
<feature type="transmembrane region" description="Helical" evidence="2">
    <location>
        <begin position="12"/>
        <end position="35"/>
    </location>
</feature>
<protein>
    <submittedName>
        <fullName evidence="3">Uncharacterized protein</fullName>
    </submittedName>
</protein>
<sequence length="240" mass="26423">MPDKSAMDWLTFISTMTAALAWPLVIGVIAVAFRAEIRNLVSGMKKLKLGPVEAEMFEREAREVRKLAQALPPREQVREAQPATSVQRTPDGRHELPNIGRVPPRVTKREFDIDEFLLGFLNNSGHPGSPRSAIVNVWSALEDAIRSLAEQVGSPPEASVGVMLLDLERRRALSGEEIALVRKLYDLRDEALQTAAKVITDDAALDYVVAASTILRRTGLSDKPGRSENIRSVPLGVNVR</sequence>
<dbReference type="EMBL" id="JBBKZU010000012">
    <property type="protein sequence ID" value="MEJ8814339.1"/>
    <property type="molecule type" value="Genomic_DNA"/>
</dbReference>
<evidence type="ECO:0000256" key="2">
    <source>
        <dbReference type="SAM" id="Phobius"/>
    </source>
</evidence>
<evidence type="ECO:0000256" key="1">
    <source>
        <dbReference type="SAM" id="MobiDB-lite"/>
    </source>
</evidence>
<name>A0ABU8VN76_9BURK</name>
<proteinExistence type="predicted"/>
<keyword evidence="2" id="KW-0812">Transmembrane</keyword>
<dbReference type="Proteomes" id="UP001365846">
    <property type="component" value="Unassembled WGS sequence"/>
</dbReference>
<feature type="region of interest" description="Disordered" evidence="1">
    <location>
        <begin position="73"/>
        <end position="101"/>
    </location>
</feature>
<evidence type="ECO:0000313" key="3">
    <source>
        <dbReference type="EMBL" id="MEJ8814339.1"/>
    </source>
</evidence>
<dbReference type="RefSeq" id="WP_340359570.1">
    <property type="nucleotide sequence ID" value="NZ_JBBKZU010000012.1"/>
</dbReference>
<reference evidence="3 4" key="1">
    <citation type="submission" date="2024-03" db="EMBL/GenBank/DDBJ databases">
        <title>Novel species of the genus Variovorax.</title>
        <authorList>
            <person name="Liu Q."/>
            <person name="Xin Y.-H."/>
        </authorList>
    </citation>
    <scope>NUCLEOTIDE SEQUENCE [LARGE SCALE GENOMIC DNA]</scope>
    <source>
        <strain evidence="3 4">KACC 18899</strain>
    </source>
</reference>
<evidence type="ECO:0000313" key="4">
    <source>
        <dbReference type="Proteomes" id="UP001365846"/>
    </source>
</evidence>
<organism evidence="3 4">
    <name type="scientific">Variovorax ureilyticus</name>
    <dbReference type="NCBI Taxonomy" id="1836198"/>
    <lineage>
        <taxon>Bacteria</taxon>
        <taxon>Pseudomonadati</taxon>
        <taxon>Pseudomonadota</taxon>
        <taxon>Betaproteobacteria</taxon>
        <taxon>Burkholderiales</taxon>
        <taxon>Comamonadaceae</taxon>
        <taxon>Variovorax</taxon>
    </lineage>
</organism>
<keyword evidence="2" id="KW-0472">Membrane</keyword>
<comment type="caution">
    <text evidence="3">The sequence shown here is derived from an EMBL/GenBank/DDBJ whole genome shotgun (WGS) entry which is preliminary data.</text>
</comment>
<keyword evidence="4" id="KW-1185">Reference proteome</keyword>
<accession>A0ABU8VN76</accession>